<comment type="caution">
    <text evidence="1">The sequence shown here is derived from an EMBL/GenBank/DDBJ whole genome shotgun (WGS) entry which is preliminary data.</text>
</comment>
<reference evidence="1 2" key="1">
    <citation type="submission" date="2020-02" db="EMBL/GenBank/DDBJ databases">
        <title>Whole-genome analyses of novel actinobacteria.</title>
        <authorList>
            <person name="Sahin N."/>
            <person name="Tokatli A."/>
        </authorList>
    </citation>
    <scope>NUCLEOTIDE SEQUENCE [LARGE SCALE GENOMIC DNA]</scope>
    <source>
        <strain evidence="1 2">YC504</strain>
    </source>
</reference>
<keyword evidence="2" id="KW-1185">Reference proteome</keyword>
<dbReference type="AlphaFoldDB" id="A0A6G4XJS9"/>
<name>A0A6G4XJS9_9ACTN</name>
<dbReference type="RefSeq" id="WP_165333127.1">
    <property type="nucleotide sequence ID" value="NZ_JAAKZW010000072.1"/>
</dbReference>
<protein>
    <submittedName>
        <fullName evidence="1">Uncharacterized protein</fullName>
    </submittedName>
</protein>
<dbReference type="Proteomes" id="UP000481109">
    <property type="component" value="Unassembled WGS sequence"/>
</dbReference>
<evidence type="ECO:0000313" key="1">
    <source>
        <dbReference type="EMBL" id="NGO77668.1"/>
    </source>
</evidence>
<sequence>MISHTGSLFNEGPARRVLETALRVQESGGSLDLDAELKRVIRTSRATGSSRWLCPVPVIAALLDQTADLTEAADVTVPRTFGERLDKARGETSGAEYLHTLAGVIRLLEHEPDASFEELPMAEWEVSVRFPALSGFGPNWIYDGEYESLSDSIQAFIVSEHPFCDDELHGIAGEAQLLLVLFPGPQAIAANIGRALPWVTHEVLRELCRAVNDHMWAAHSAS</sequence>
<evidence type="ECO:0000313" key="2">
    <source>
        <dbReference type="Proteomes" id="UP000481109"/>
    </source>
</evidence>
<dbReference type="EMBL" id="JAAKZW010000072">
    <property type="protein sequence ID" value="NGO77668.1"/>
    <property type="molecule type" value="Genomic_DNA"/>
</dbReference>
<proteinExistence type="predicted"/>
<organism evidence="1 2">
    <name type="scientific">Streptomyces mesophilus</name>
    <dbReference type="NCBI Taxonomy" id="1775132"/>
    <lineage>
        <taxon>Bacteria</taxon>
        <taxon>Bacillati</taxon>
        <taxon>Actinomycetota</taxon>
        <taxon>Actinomycetes</taxon>
        <taxon>Kitasatosporales</taxon>
        <taxon>Streptomycetaceae</taxon>
        <taxon>Streptomyces</taxon>
    </lineage>
</organism>
<gene>
    <name evidence="1" type="ORF">G6045_18675</name>
</gene>
<accession>A0A6G4XJS9</accession>